<accession>A0A166S560</accession>
<dbReference type="Gene3D" id="3.80.10.10">
    <property type="entry name" value="Ribonuclease Inhibitor"/>
    <property type="match status" value="1"/>
</dbReference>
<dbReference type="InterPro" id="IPR032675">
    <property type="entry name" value="LRR_dom_sf"/>
</dbReference>
<dbReference type="OrthoDB" id="3244423at2759"/>
<dbReference type="STRING" id="436010.A0A166S560"/>
<proteinExistence type="predicted"/>
<dbReference type="AlphaFoldDB" id="A0A166S560"/>
<keyword evidence="3" id="KW-1185">Reference proteome</keyword>
<sequence length="562" mass="63675">MFDIADITARMAVLSERLSQIKSKREKLVTQLQEIDTESATIQREYKSLHNNKSSIATLPDEIFAAVLEIGRNIDADFLITVSHVTRPWRTIALETPRLWTIIADTADRRWGKQRFWAYLKRSGPLPVCLSVYISNKNMVDIIRLIEVHGARIFQLNLSISRGCDHERFLSIMVDYPVPMYNVKHLVLKRIGGRVFTTHQLSRRFPALISLHISGLNPSIRLEALPSLTAVHFSCRHLRSVQDIIELRDTLTHSPALTQLKLDFQKAAVFWPSELVLELPGLQILSIKGSPADVAFHISGIMNALRAPMLRMLALRGELQNAYNILSPQMISWSQEFPRLRTLQCPHFPNNAPNILFAFAQTLPDITDLTYVENNRDLITLLQRCDNDGPVWPHLRSLSLLRMIGEYFTNAEIIELVAFRRDIGHPIEVIRLQEKRMGVLQIEQLQLLTGFRSIQMPGNAVCPAMFFILFLPVSNPYLDRETCNLVNLQLLLAALITMASAPHSSLTGNPPPRTPKHEFKSSGIEYNVSDFRQRIDVSVAGGGPGMHSISLYVTYKTGLSLR</sequence>
<dbReference type="Gene3D" id="1.20.1280.50">
    <property type="match status" value="1"/>
</dbReference>
<protein>
    <submittedName>
        <fullName evidence="2">Uncharacterized protein</fullName>
    </submittedName>
</protein>
<dbReference type="EMBL" id="KV417500">
    <property type="protein sequence ID" value="KZP29032.1"/>
    <property type="molecule type" value="Genomic_DNA"/>
</dbReference>
<evidence type="ECO:0000313" key="3">
    <source>
        <dbReference type="Proteomes" id="UP000076532"/>
    </source>
</evidence>
<reference evidence="2 3" key="1">
    <citation type="journal article" date="2016" name="Mol. Biol. Evol.">
        <title>Comparative Genomics of Early-Diverging Mushroom-Forming Fungi Provides Insights into the Origins of Lignocellulose Decay Capabilities.</title>
        <authorList>
            <person name="Nagy L.G."/>
            <person name="Riley R."/>
            <person name="Tritt A."/>
            <person name="Adam C."/>
            <person name="Daum C."/>
            <person name="Floudas D."/>
            <person name="Sun H."/>
            <person name="Yadav J.S."/>
            <person name="Pangilinan J."/>
            <person name="Larsson K.H."/>
            <person name="Matsuura K."/>
            <person name="Barry K."/>
            <person name="Labutti K."/>
            <person name="Kuo R."/>
            <person name="Ohm R.A."/>
            <person name="Bhattacharya S.S."/>
            <person name="Shirouzu T."/>
            <person name="Yoshinaga Y."/>
            <person name="Martin F.M."/>
            <person name="Grigoriev I.V."/>
            <person name="Hibbett D.S."/>
        </authorList>
    </citation>
    <scope>NUCLEOTIDE SEQUENCE [LARGE SCALE GENOMIC DNA]</scope>
    <source>
        <strain evidence="2 3">CBS 109695</strain>
    </source>
</reference>
<dbReference type="SUPFAM" id="SSF52047">
    <property type="entry name" value="RNI-like"/>
    <property type="match status" value="1"/>
</dbReference>
<dbReference type="Proteomes" id="UP000076532">
    <property type="component" value="Unassembled WGS sequence"/>
</dbReference>
<name>A0A166S560_9AGAM</name>
<evidence type="ECO:0000313" key="2">
    <source>
        <dbReference type="EMBL" id="KZP29032.1"/>
    </source>
</evidence>
<evidence type="ECO:0000256" key="1">
    <source>
        <dbReference type="SAM" id="Coils"/>
    </source>
</evidence>
<feature type="coiled-coil region" evidence="1">
    <location>
        <begin position="11"/>
        <end position="38"/>
    </location>
</feature>
<gene>
    <name evidence="2" type="ORF">FIBSPDRAFT_991878</name>
</gene>
<organism evidence="2 3">
    <name type="scientific">Athelia psychrophila</name>
    <dbReference type="NCBI Taxonomy" id="1759441"/>
    <lineage>
        <taxon>Eukaryota</taxon>
        <taxon>Fungi</taxon>
        <taxon>Dikarya</taxon>
        <taxon>Basidiomycota</taxon>
        <taxon>Agaricomycotina</taxon>
        <taxon>Agaricomycetes</taxon>
        <taxon>Agaricomycetidae</taxon>
        <taxon>Atheliales</taxon>
        <taxon>Atheliaceae</taxon>
        <taxon>Athelia</taxon>
    </lineage>
</organism>
<keyword evidence="1" id="KW-0175">Coiled coil</keyword>